<dbReference type="EMBL" id="VUMM01000015">
    <property type="protein sequence ID" value="MSS01929.1"/>
    <property type="molecule type" value="Genomic_DNA"/>
</dbReference>
<dbReference type="FunFam" id="3.10.290.10:FF:000003">
    <property type="entry name" value="Pseudouridine synthase"/>
    <property type="match status" value="1"/>
</dbReference>
<dbReference type="SUPFAM" id="SSF55120">
    <property type="entry name" value="Pseudouridine synthase"/>
    <property type="match status" value="1"/>
</dbReference>
<comment type="similarity">
    <text evidence="1 5">Belongs to the pseudouridine synthase RsuA family.</text>
</comment>
<dbReference type="PROSITE" id="PS50889">
    <property type="entry name" value="S4"/>
    <property type="match status" value="1"/>
</dbReference>
<dbReference type="InterPro" id="IPR002942">
    <property type="entry name" value="S4_RNA-bd"/>
</dbReference>
<dbReference type="CDD" id="cd00165">
    <property type="entry name" value="S4"/>
    <property type="match status" value="1"/>
</dbReference>
<dbReference type="InterPro" id="IPR018496">
    <property type="entry name" value="PsdUridine_synth_RsuA/RluB_CS"/>
</dbReference>
<evidence type="ECO:0000256" key="4">
    <source>
        <dbReference type="PROSITE-ProRule" id="PRU00182"/>
    </source>
</evidence>
<dbReference type="InterPro" id="IPR020103">
    <property type="entry name" value="PsdUridine_synth_cat_dom_sf"/>
</dbReference>
<organism evidence="7 8">
    <name type="scientific">Floccifex porci</name>
    <dbReference type="NCBI Taxonomy" id="2606629"/>
    <lineage>
        <taxon>Bacteria</taxon>
        <taxon>Bacillati</taxon>
        <taxon>Bacillota</taxon>
        <taxon>Erysipelotrichia</taxon>
        <taxon>Erysipelotrichales</taxon>
        <taxon>Erysipelotrichaceae</taxon>
        <taxon>Floccifex</taxon>
    </lineage>
</organism>
<dbReference type="InterPro" id="IPR036986">
    <property type="entry name" value="S4_RNA-bd_sf"/>
</dbReference>
<dbReference type="Gene3D" id="3.30.70.1560">
    <property type="entry name" value="Alpha-L RNA-binding motif"/>
    <property type="match status" value="1"/>
</dbReference>
<dbReference type="SUPFAM" id="SSF55174">
    <property type="entry name" value="Alpha-L RNA-binding motif"/>
    <property type="match status" value="1"/>
</dbReference>
<dbReference type="InterPro" id="IPR050343">
    <property type="entry name" value="RsuA_PseudoU_synthase"/>
</dbReference>
<dbReference type="Pfam" id="PF00849">
    <property type="entry name" value="PseudoU_synth_2"/>
    <property type="match status" value="1"/>
</dbReference>
<dbReference type="GO" id="GO:0120159">
    <property type="term" value="F:rRNA pseudouridine synthase activity"/>
    <property type="evidence" value="ECO:0007669"/>
    <property type="project" value="UniProtKB-ARBA"/>
</dbReference>
<dbReference type="Gene3D" id="3.10.290.10">
    <property type="entry name" value="RNA-binding S4 domain"/>
    <property type="match status" value="1"/>
</dbReference>
<dbReference type="InterPro" id="IPR020094">
    <property type="entry name" value="TruA/RsuA/RluB/E/F_N"/>
</dbReference>
<feature type="domain" description="RNA-binding S4" evidence="6">
    <location>
        <begin position="3"/>
        <end position="65"/>
    </location>
</feature>
<proteinExistence type="inferred from homology"/>
<gene>
    <name evidence="7" type="ORF">FYJ50_07465</name>
</gene>
<reference evidence="7 8" key="1">
    <citation type="submission" date="2019-08" db="EMBL/GenBank/DDBJ databases">
        <title>In-depth cultivation of the pig gut microbiome towards novel bacterial diversity and tailored functional studies.</title>
        <authorList>
            <person name="Wylensek D."/>
            <person name="Hitch T.C.A."/>
            <person name="Clavel T."/>
        </authorList>
    </citation>
    <scope>NUCLEOTIDE SEQUENCE [LARGE SCALE GENOMIC DNA]</scope>
    <source>
        <strain evidence="7 8">LKV-178-WT-2G</strain>
    </source>
</reference>
<dbReference type="InterPro" id="IPR000748">
    <property type="entry name" value="PsdUridine_synth_RsuA/RluB/E/F"/>
</dbReference>
<dbReference type="PROSITE" id="PS01149">
    <property type="entry name" value="PSI_RSU"/>
    <property type="match status" value="1"/>
</dbReference>
<dbReference type="Gene3D" id="3.30.70.580">
    <property type="entry name" value="Pseudouridine synthase I, catalytic domain, N-terminal subdomain"/>
    <property type="match status" value="1"/>
</dbReference>
<evidence type="ECO:0000313" key="8">
    <source>
        <dbReference type="Proteomes" id="UP000470082"/>
    </source>
</evidence>
<evidence type="ECO:0000259" key="6">
    <source>
        <dbReference type="SMART" id="SM00363"/>
    </source>
</evidence>
<evidence type="ECO:0000313" key="7">
    <source>
        <dbReference type="EMBL" id="MSS01929.1"/>
    </source>
</evidence>
<evidence type="ECO:0000256" key="1">
    <source>
        <dbReference type="ARBA" id="ARBA00008348"/>
    </source>
</evidence>
<keyword evidence="8" id="KW-1185">Reference proteome</keyword>
<dbReference type="AlphaFoldDB" id="A0A7X2N3S2"/>
<dbReference type="GO" id="GO:0000455">
    <property type="term" value="P:enzyme-directed rRNA pseudouridine synthesis"/>
    <property type="evidence" value="ECO:0007669"/>
    <property type="project" value="UniProtKB-ARBA"/>
</dbReference>
<dbReference type="Pfam" id="PF01479">
    <property type="entry name" value="S4"/>
    <property type="match status" value="1"/>
</dbReference>
<dbReference type="GO" id="GO:0003723">
    <property type="term" value="F:RNA binding"/>
    <property type="evidence" value="ECO:0007669"/>
    <property type="project" value="UniProtKB-KW"/>
</dbReference>
<keyword evidence="3 5" id="KW-0413">Isomerase</keyword>
<sequence>MEMRLDKFLADMQIGTRSEVKKLIQKGHVSINDQIVKKVDTKVDEETIVYVDGLRVDYVSYEYYLLNKPAGFLSATQDSHYPVVMELVPCIRKDVGIVGRLDKDTEGLLLLTNDGELNHRLLSSKNHVLKKYYVQVDTDIPDNAEDVFSKPIVFEEFTSLPAEFEYIDNRSAYLTICEGKYHQVKRMFEKIGCTVTYLKRVQFGSLTLDGLESGQYRTLTEEEIKDLYEY</sequence>
<accession>A0A7X2N3S2</accession>
<dbReference type="Proteomes" id="UP000470082">
    <property type="component" value="Unassembled WGS sequence"/>
</dbReference>
<dbReference type="NCBIfam" id="TIGR00093">
    <property type="entry name" value="pseudouridine synthase"/>
    <property type="match status" value="1"/>
</dbReference>
<keyword evidence="2 4" id="KW-0694">RNA-binding</keyword>
<evidence type="ECO:0000256" key="2">
    <source>
        <dbReference type="ARBA" id="ARBA00022884"/>
    </source>
</evidence>
<dbReference type="InterPro" id="IPR042092">
    <property type="entry name" value="PsdUridine_s_RsuA/RluB/E/F_cat"/>
</dbReference>
<evidence type="ECO:0000256" key="3">
    <source>
        <dbReference type="ARBA" id="ARBA00023235"/>
    </source>
</evidence>
<comment type="caution">
    <text evidence="7">The sequence shown here is derived from an EMBL/GenBank/DDBJ whole genome shotgun (WGS) entry which is preliminary data.</text>
</comment>
<dbReference type="CDD" id="cd02553">
    <property type="entry name" value="PseudoU_synth_RsuA"/>
    <property type="match status" value="1"/>
</dbReference>
<protein>
    <recommendedName>
        <fullName evidence="5">Pseudouridine synthase</fullName>
        <ecNumber evidence="5">5.4.99.-</ecNumber>
    </recommendedName>
</protein>
<dbReference type="PANTHER" id="PTHR47683:SF4">
    <property type="entry name" value="PSEUDOURIDINE SYNTHASE"/>
    <property type="match status" value="1"/>
</dbReference>
<dbReference type="InterPro" id="IPR006145">
    <property type="entry name" value="PsdUridine_synth_RsuA/RluA"/>
</dbReference>
<name>A0A7X2N3S2_9FIRM</name>
<dbReference type="SMART" id="SM00363">
    <property type="entry name" value="S4"/>
    <property type="match status" value="1"/>
</dbReference>
<dbReference type="PANTHER" id="PTHR47683">
    <property type="entry name" value="PSEUDOURIDINE SYNTHASE FAMILY PROTEIN-RELATED"/>
    <property type="match status" value="1"/>
</dbReference>
<evidence type="ECO:0000256" key="5">
    <source>
        <dbReference type="RuleBase" id="RU003887"/>
    </source>
</evidence>
<dbReference type="EC" id="5.4.99.-" evidence="5"/>